<reference evidence="3" key="1">
    <citation type="submission" date="2023-12" db="EMBL/GenBank/DDBJ databases">
        <authorList>
            <person name="Brown T."/>
        </authorList>
    </citation>
    <scope>NUCLEOTIDE SEQUENCE</scope>
</reference>
<evidence type="ECO:0000256" key="2">
    <source>
        <dbReference type="SAM" id="SignalP"/>
    </source>
</evidence>
<feature type="chain" id="PRO_5045352415" description="Secreted protein" evidence="2">
    <location>
        <begin position="16"/>
        <end position="131"/>
    </location>
</feature>
<evidence type="ECO:0008006" key="5">
    <source>
        <dbReference type="Google" id="ProtNLM"/>
    </source>
</evidence>
<name>A0ABN9ZQC8_PIPNA</name>
<proteinExistence type="predicted"/>
<evidence type="ECO:0000256" key="1">
    <source>
        <dbReference type="SAM" id="Phobius"/>
    </source>
</evidence>
<evidence type="ECO:0000313" key="3">
    <source>
        <dbReference type="EMBL" id="CAK6438402.1"/>
    </source>
</evidence>
<feature type="transmembrane region" description="Helical" evidence="1">
    <location>
        <begin position="6"/>
        <end position="32"/>
    </location>
</feature>
<organism evidence="3 4">
    <name type="scientific">Pipistrellus nathusii</name>
    <name type="common">Nathusius' pipistrelle</name>
    <dbReference type="NCBI Taxonomy" id="59473"/>
    <lineage>
        <taxon>Eukaryota</taxon>
        <taxon>Metazoa</taxon>
        <taxon>Chordata</taxon>
        <taxon>Craniata</taxon>
        <taxon>Vertebrata</taxon>
        <taxon>Euteleostomi</taxon>
        <taxon>Mammalia</taxon>
        <taxon>Eutheria</taxon>
        <taxon>Laurasiatheria</taxon>
        <taxon>Chiroptera</taxon>
        <taxon>Yangochiroptera</taxon>
        <taxon>Vespertilionidae</taxon>
        <taxon>Pipistrellus</taxon>
    </lineage>
</organism>
<sequence>MILLLLFLRVCVCVCVCVCVYVCVCVWLWVFICNSICLGEWALHKGTCYELHCKNIERNRTYGIPLGALVSHFEKRKEISRKMARFSLFSIILTWQAVWFSYSDPCYVYNVPKKEIDQCLYFVPCFLKVSS</sequence>
<feature type="transmembrane region" description="Helical" evidence="1">
    <location>
        <begin position="83"/>
        <end position="102"/>
    </location>
</feature>
<protein>
    <recommendedName>
        <fullName evidence="5">Secreted protein</fullName>
    </recommendedName>
</protein>
<dbReference type="EMBL" id="OY882873">
    <property type="protein sequence ID" value="CAK6438402.1"/>
    <property type="molecule type" value="Genomic_DNA"/>
</dbReference>
<feature type="signal peptide" evidence="2">
    <location>
        <begin position="1"/>
        <end position="15"/>
    </location>
</feature>
<keyword evidence="1" id="KW-1133">Transmembrane helix</keyword>
<dbReference type="Proteomes" id="UP001314169">
    <property type="component" value="Chromosome 16"/>
</dbReference>
<keyword evidence="1" id="KW-0812">Transmembrane</keyword>
<accession>A0ABN9ZQC8</accession>
<keyword evidence="2" id="KW-0732">Signal</keyword>
<keyword evidence="4" id="KW-1185">Reference proteome</keyword>
<keyword evidence="1" id="KW-0472">Membrane</keyword>
<evidence type="ECO:0000313" key="4">
    <source>
        <dbReference type="Proteomes" id="UP001314169"/>
    </source>
</evidence>
<gene>
    <name evidence="3" type="ORF">MPIPNATIZW_LOCUS6708</name>
</gene>